<organism evidence="2 3">
    <name type="scientific">Candidatus Methanoperedens nitratireducens</name>
    <dbReference type="NCBI Taxonomy" id="1392998"/>
    <lineage>
        <taxon>Archaea</taxon>
        <taxon>Methanobacteriati</taxon>
        <taxon>Methanobacteriota</taxon>
        <taxon>Stenosarchaea group</taxon>
        <taxon>Methanomicrobia</taxon>
        <taxon>Methanosarcinales</taxon>
        <taxon>ANME-2 cluster</taxon>
        <taxon>Candidatus Methanoperedentaceae</taxon>
        <taxon>Candidatus Methanoperedens</taxon>
    </lineage>
</organism>
<evidence type="ECO:0000256" key="1">
    <source>
        <dbReference type="SAM" id="MobiDB-lite"/>
    </source>
</evidence>
<dbReference type="EMBL" id="JMIY01000002">
    <property type="protein sequence ID" value="KCZ72548.1"/>
    <property type="molecule type" value="Genomic_DNA"/>
</dbReference>
<protein>
    <submittedName>
        <fullName evidence="2">Putative Zn-finger containing protein</fullName>
    </submittedName>
</protein>
<keyword evidence="3" id="KW-1185">Reference proteome</keyword>
<sequence length="161" mass="18447">MITRLLEKGGTMLATHHECGAPLFRYQGKVLCPVCSFQEKQDVRKQDVRKQEISKEEQEIRKQEIGKEKQEISKEARIKKEPEITRESETTKGAAEQREARPEIRSAEEPGTADYDQIATLTRNKVHSIAISLESETDLQRVKEKMECIELGIKILKLIQG</sequence>
<evidence type="ECO:0000313" key="3">
    <source>
        <dbReference type="Proteomes" id="UP000027153"/>
    </source>
</evidence>
<name>A0A062V7L8_9EURY</name>
<dbReference type="InterPro" id="IPR009563">
    <property type="entry name" value="SSSCA1"/>
</dbReference>
<accession>A0A062V7L8</accession>
<feature type="region of interest" description="Disordered" evidence="1">
    <location>
        <begin position="43"/>
        <end position="114"/>
    </location>
</feature>
<dbReference type="Proteomes" id="UP000027153">
    <property type="component" value="Unassembled WGS sequence"/>
</dbReference>
<proteinExistence type="predicted"/>
<dbReference type="Pfam" id="PF06677">
    <property type="entry name" value="Auto_anti-p27"/>
    <property type="match status" value="1"/>
</dbReference>
<dbReference type="AlphaFoldDB" id="A0A062V7L8"/>
<evidence type="ECO:0000313" key="2">
    <source>
        <dbReference type="EMBL" id="KCZ72548.1"/>
    </source>
</evidence>
<feature type="compositionally biased region" description="Basic and acidic residues" evidence="1">
    <location>
        <begin position="43"/>
        <end position="108"/>
    </location>
</feature>
<comment type="caution">
    <text evidence="2">The sequence shown here is derived from an EMBL/GenBank/DDBJ whole genome shotgun (WGS) entry which is preliminary data.</text>
</comment>
<gene>
    <name evidence="2" type="ORF">ANME2D_00977</name>
</gene>
<reference evidence="2 3" key="1">
    <citation type="journal article" date="2013" name="Nature">
        <title>Anaerobic oxidation of methane coupled to nitrate reduction in a novel archaeal lineage.</title>
        <authorList>
            <person name="Haroon M.F."/>
            <person name="Hu S."/>
            <person name="Shi Y."/>
            <person name="Imelfort M."/>
            <person name="Keller J."/>
            <person name="Hugenholtz P."/>
            <person name="Yuan Z."/>
            <person name="Tyson G.W."/>
        </authorList>
    </citation>
    <scope>NUCLEOTIDE SEQUENCE [LARGE SCALE GENOMIC DNA]</scope>
    <source>
        <strain evidence="2 3">ANME-2d</strain>
    </source>
</reference>